<dbReference type="Proteomes" id="UP000681967">
    <property type="component" value="Unassembled WGS sequence"/>
</dbReference>
<feature type="compositionally biased region" description="Polar residues" evidence="1">
    <location>
        <begin position="18"/>
        <end position="31"/>
    </location>
</feature>
<feature type="region of interest" description="Disordered" evidence="1">
    <location>
        <begin position="1"/>
        <end position="31"/>
    </location>
</feature>
<feature type="non-terminal residue" evidence="2">
    <location>
        <position position="31"/>
    </location>
</feature>
<proteinExistence type="predicted"/>
<gene>
    <name evidence="2" type="ORF">BYL167_LOCUS61147</name>
</gene>
<evidence type="ECO:0000313" key="2">
    <source>
        <dbReference type="EMBL" id="CAF5075144.1"/>
    </source>
</evidence>
<comment type="caution">
    <text evidence="2">The sequence shown here is derived from an EMBL/GenBank/DDBJ whole genome shotgun (WGS) entry which is preliminary data.</text>
</comment>
<accession>A0A8S3EJL9</accession>
<dbReference type="EMBL" id="CAJOBH010231988">
    <property type="protein sequence ID" value="CAF5075144.1"/>
    <property type="molecule type" value="Genomic_DNA"/>
</dbReference>
<protein>
    <submittedName>
        <fullName evidence="2">Uncharacterized protein</fullName>
    </submittedName>
</protein>
<evidence type="ECO:0000256" key="1">
    <source>
        <dbReference type="SAM" id="MobiDB-lite"/>
    </source>
</evidence>
<sequence>MSTEPQHEDQNQDRQRNIAKSSSFQTEKTNQ</sequence>
<evidence type="ECO:0000313" key="3">
    <source>
        <dbReference type="Proteomes" id="UP000681967"/>
    </source>
</evidence>
<feature type="compositionally biased region" description="Basic and acidic residues" evidence="1">
    <location>
        <begin position="1"/>
        <end position="16"/>
    </location>
</feature>
<dbReference type="AlphaFoldDB" id="A0A8S3EJL9"/>
<organism evidence="2 3">
    <name type="scientific">Rotaria magnacalcarata</name>
    <dbReference type="NCBI Taxonomy" id="392030"/>
    <lineage>
        <taxon>Eukaryota</taxon>
        <taxon>Metazoa</taxon>
        <taxon>Spiralia</taxon>
        <taxon>Gnathifera</taxon>
        <taxon>Rotifera</taxon>
        <taxon>Eurotatoria</taxon>
        <taxon>Bdelloidea</taxon>
        <taxon>Philodinida</taxon>
        <taxon>Philodinidae</taxon>
        <taxon>Rotaria</taxon>
    </lineage>
</organism>
<reference evidence="2" key="1">
    <citation type="submission" date="2021-02" db="EMBL/GenBank/DDBJ databases">
        <authorList>
            <person name="Nowell W R."/>
        </authorList>
    </citation>
    <scope>NUCLEOTIDE SEQUENCE</scope>
</reference>
<name>A0A8S3EJL9_9BILA</name>